<keyword evidence="2 3" id="KW-0408">Iron</keyword>
<sequence length="850" mass="93936">MKRLALGLTLGAVLFAFSPLTPAGRGDNKEKPIGIPRRAGARGGQAFLDKYCAPCHTGEKAKGNFRTEALTPESFKDRALKAKWAEAVNQLNSQLMPPREAMQPTAAEVAAFVDGVAAETKKAEDALKDKAPVIRRLTRDEYKNSIKDLTGVDFDTSGFPADPSGGGFDNNARNLTVSPLHVELYANAAKQILDQALVEEGQPRPEKILWRFDPKNTAMDSRRVKLDTKNNFVIVNGGKNTEEGDWIVVHHESWDKGVDARNFAVPVEGNYIVRLRAAGRVPNRQQVTAAAEKILAARRDQQLQQNPNGAKYHQEAYQRDLKHFATDPIYGYGPPRVKVVQHLGSQPRTVAEVDITEGPKTYEFPARFTTQSAGINFHYAYDIPRVLENFWCQGHDDFARPELLIDWFELEGPIYDAWPPTSHTRILFPSPLRQSNEREYAKQVLAAFMRRAYRRPIAEAELAGKLALFDQARQDKLSFVEAIKAPLTAILASPNFLFLMETPGKLTDHALAARLSYFLWAAPPDTTLSQLADSGKLSNPTTLKQQTDRLLADPRSSEFVRRFAGQWLGLNQVGANPPAADLFPGYDRHFELSIVGESEAFFAEILKSDLDALNLIKSNFVVVNERLARAYGIPGVKGDTFRRVAVPAGVHRGGVPTQASILTITSNGTRTSPVKRGTWIMKTLLGADPGLPVANAGEIAARVPGIEKATVRKRLEIHRTRPQCARCHSRIDPLGFSLENFDASGAWREREGFGYKGRVEQNDPLIDASSQLPDGTKITGVDGLQDALLARSDDFLTCLSTKLLTFALGRELSLADRPLVQGAVKSMKANKNTLRSLIEFTVTSEAFRIK</sequence>
<comment type="caution">
    <text evidence="6">The sequence shown here is derived from an EMBL/GenBank/DDBJ whole genome shotgun (WGS) entry which is preliminary data.</text>
</comment>
<keyword evidence="1 3" id="KW-0479">Metal-binding</keyword>
<feature type="chain" id="PRO_5030668313" description="Cytochrome c domain-containing protein" evidence="4">
    <location>
        <begin position="24"/>
        <end position="850"/>
    </location>
</feature>
<proteinExistence type="predicted"/>
<keyword evidence="7" id="KW-1185">Reference proteome</keyword>
<protein>
    <recommendedName>
        <fullName evidence="5">Cytochrome c domain-containing protein</fullName>
    </recommendedName>
</protein>
<dbReference type="InterPro" id="IPR013043">
    <property type="entry name" value="DUF1595"/>
</dbReference>
<dbReference type="InterPro" id="IPR013039">
    <property type="entry name" value="DUF1588"/>
</dbReference>
<feature type="signal peptide" evidence="4">
    <location>
        <begin position="1"/>
        <end position="23"/>
    </location>
</feature>
<name>A0A7W9W917_ARMRO</name>
<evidence type="ECO:0000256" key="3">
    <source>
        <dbReference type="PROSITE-ProRule" id="PRU00433"/>
    </source>
</evidence>
<dbReference type="AlphaFoldDB" id="A0A7W9W917"/>
<dbReference type="Pfam" id="PF07624">
    <property type="entry name" value="PSD2"/>
    <property type="match status" value="1"/>
</dbReference>
<dbReference type="Pfam" id="PF07637">
    <property type="entry name" value="PSD5"/>
    <property type="match status" value="1"/>
</dbReference>
<dbReference type="InterPro" id="IPR013036">
    <property type="entry name" value="DUF1587"/>
</dbReference>
<dbReference type="EMBL" id="JACHGW010000004">
    <property type="protein sequence ID" value="MBB6052725.1"/>
    <property type="molecule type" value="Genomic_DNA"/>
</dbReference>
<dbReference type="InterPro" id="IPR009056">
    <property type="entry name" value="Cyt_c-like_dom"/>
</dbReference>
<reference evidence="6 7" key="1">
    <citation type="submission" date="2020-08" db="EMBL/GenBank/DDBJ databases">
        <title>Genomic Encyclopedia of Type Strains, Phase IV (KMG-IV): sequencing the most valuable type-strain genomes for metagenomic binning, comparative biology and taxonomic classification.</title>
        <authorList>
            <person name="Goeker M."/>
        </authorList>
    </citation>
    <scope>NUCLEOTIDE SEQUENCE [LARGE SCALE GENOMIC DNA]</scope>
    <source>
        <strain evidence="6 7">DSM 23562</strain>
    </source>
</reference>
<dbReference type="GO" id="GO:0046872">
    <property type="term" value="F:metal ion binding"/>
    <property type="evidence" value="ECO:0007669"/>
    <property type="project" value="UniProtKB-KW"/>
</dbReference>
<keyword evidence="4" id="KW-0732">Signal</keyword>
<dbReference type="InterPro" id="IPR013042">
    <property type="entry name" value="DUF1592"/>
</dbReference>
<evidence type="ECO:0000259" key="5">
    <source>
        <dbReference type="PROSITE" id="PS51007"/>
    </source>
</evidence>
<dbReference type="Pfam" id="PF07626">
    <property type="entry name" value="PSD3"/>
    <property type="match status" value="1"/>
</dbReference>
<dbReference type="GO" id="GO:0020037">
    <property type="term" value="F:heme binding"/>
    <property type="evidence" value="ECO:0007669"/>
    <property type="project" value="InterPro"/>
</dbReference>
<dbReference type="RefSeq" id="WP_184202299.1">
    <property type="nucleotide sequence ID" value="NZ_JACHGW010000004.1"/>
</dbReference>
<evidence type="ECO:0000313" key="7">
    <source>
        <dbReference type="Proteomes" id="UP000520814"/>
    </source>
</evidence>
<keyword evidence="3" id="KW-0349">Heme</keyword>
<dbReference type="GO" id="GO:0009055">
    <property type="term" value="F:electron transfer activity"/>
    <property type="evidence" value="ECO:0007669"/>
    <property type="project" value="InterPro"/>
</dbReference>
<evidence type="ECO:0000256" key="2">
    <source>
        <dbReference type="ARBA" id="ARBA00023004"/>
    </source>
</evidence>
<dbReference type="Pfam" id="PF07631">
    <property type="entry name" value="PSD4"/>
    <property type="match status" value="1"/>
</dbReference>
<dbReference type="InterPro" id="IPR011478">
    <property type="entry name" value="DUF1585"/>
</dbReference>
<dbReference type="Proteomes" id="UP000520814">
    <property type="component" value="Unassembled WGS sequence"/>
</dbReference>
<evidence type="ECO:0000256" key="4">
    <source>
        <dbReference type="SAM" id="SignalP"/>
    </source>
</evidence>
<evidence type="ECO:0000313" key="6">
    <source>
        <dbReference type="EMBL" id="MBB6052725.1"/>
    </source>
</evidence>
<dbReference type="Pfam" id="PF13442">
    <property type="entry name" value="Cytochrome_CBB3"/>
    <property type="match status" value="1"/>
</dbReference>
<evidence type="ECO:0000256" key="1">
    <source>
        <dbReference type="ARBA" id="ARBA00022723"/>
    </source>
</evidence>
<dbReference type="Pfam" id="PF07627">
    <property type="entry name" value="PSCyt3"/>
    <property type="match status" value="1"/>
</dbReference>
<gene>
    <name evidence="6" type="ORF">HNQ39_004546</name>
</gene>
<accession>A0A7W9W917</accession>
<feature type="domain" description="Cytochrome c" evidence="5">
    <location>
        <begin position="38"/>
        <end position="153"/>
    </location>
</feature>
<organism evidence="6 7">
    <name type="scientific">Armatimonas rosea</name>
    <dbReference type="NCBI Taxonomy" id="685828"/>
    <lineage>
        <taxon>Bacteria</taxon>
        <taxon>Bacillati</taxon>
        <taxon>Armatimonadota</taxon>
        <taxon>Armatimonadia</taxon>
        <taxon>Armatimonadales</taxon>
        <taxon>Armatimonadaceae</taxon>
        <taxon>Armatimonas</taxon>
    </lineage>
</organism>
<dbReference type="PROSITE" id="PS51007">
    <property type="entry name" value="CYTC"/>
    <property type="match status" value="1"/>
</dbReference>